<comment type="caution">
    <text evidence="2">The sequence shown here is derived from an EMBL/GenBank/DDBJ whole genome shotgun (WGS) entry which is preliminary data.</text>
</comment>
<dbReference type="InterPro" id="IPR007714">
    <property type="entry name" value="CFA20_dom"/>
</dbReference>
<keyword evidence="3" id="KW-1185">Reference proteome</keyword>
<reference evidence="2 3" key="1">
    <citation type="submission" date="2020-04" db="EMBL/GenBank/DDBJ databases">
        <title>Perkinsus chesapeaki whole genome sequence.</title>
        <authorList>
            <person name="Bogema D.R."/>
        </authorList>
    </citation>
    <scope>NUCLEOTIDE SEQUENCE [LARGE SCALE GENOMIC DNA]</scope>
    <source>
        <strain evidence="2">ATCC PRA-425</strain>
    </source>
</reference>
<evidence type="ECO:0000313" key="2">
    <source>
        <dbReference type="EMBL" id="KAF4667091.1"/>
    </source>
</evidence>
<evidence type="ECO:0000259" key="1">
    <source>
        <dbReference type="Pfam" id="PF05018"/>
    </source>
</evidence>
<dbReference type="EMBL" id="JAAPAO010000219">
    <property type="protein sequence ID" value="KAF4667091.1"/>
    <property type="molecule type" value="Genomic_DNA"/>
</dbReference>
<dbReference type="AlphaFoldDB" id="A0A7J6M7Q2"/>
<sequence length="117" mass="12804">MPTAPLNSGSNVVAPKVVTSPKPSAIKGTHFWQNPFVNVMKIFGGKAETRGEVSEELDKDISKRVKRIYGSISANNYIRYPGAKSQGSYVLTGEKVVVEGQEDLSLWYGMTLLALWA</sequence>
<organism evidence="2 3">
    <name type="scientific">Perkinsus chesapeaki</name>
    <name type="common">Clam parasite</name>
    <name type="synonym">Perkinsus andrewsi</name>
    <dbReference type="NCBI Taxonomy" id="330153"/>
    <lineage>
        <taxon>Eukaryota</taxon>
        <taxon>Sar</taxon>
        <taxon>Alveolata</taxon>
        <taxon>Perkinsozoa</taxon>
        <taxon>Perkinsea</taxon>
        <taxon>Perkinsida</taxon>
        <taxon>Perkinsidae</taxon>
        <taxon>Perkinsus</taxon>
    </lineage>
</organism>
<gene>
    <name evidence="2" type="primary">WDR90_1</name>
    <name evidence="2" type="ORF">FOL47_003742</name>
</gene>
<proteinExistence type="predicted"/>
<dbReference type="Proteomes" id="UP000591131">
    <property type="component" value="Unassembled WGS sequence"/>
</dbReference>
<evidence type="ECO:0000313" key="3">
    <source>
        <dbReference type="Proteomes" id="UP000591131"/>
    </source>
</evidence>
<name>A0A7J6M7Q2_PERCH</name>
<protein>
    <submittedName>
        <fullName evidence="2">Chromosome 16 80</fullName>
    </submittedName>
</protein>
<dbReference type="Pfam" id="PF05018">
    <property type="entry name" value="CFA20_dom"/>
    <property type="match status" value="1"/>
</dbReference>
<dbReference type="OrthoDB" id="6252103at2759"/>
<accession>A0A7J6M7Q2</accession>
<feature type="domain" description="CFA20" evidence="1">
    <location>
        <begin position="31"/>
        <end position="86"/>
    </location>
</feature>